<reference evidence="2 3" key="1">
    <citation type="journal article" date="2024" name="BMC Genomics">
        <title>Genome assembly of redclaw crayfish (Cherax quadricarinatus) provides insights into its immune adaptation and hypoxia tolerance.</title>
        <authorList>
            <person name="Liu Z."/>
            <person name="Zheng J."/>
            <person name="Li H."/>
            <person name="Fang K."/>
            <person name="Wang S."/>
            <person name="He J."/>
            <person name="Zhou D."/>
            <person name="Weng S."/>
            <person name="Chi M."/>
            <person name="Gu Z."/>
            <person name="He J."/>
            <person name="Li F."/>
            <person name="Wang M."/>
        </authorList>
    </citation>
    <scope>NUCLEOTIDE SEQUENCE [LARGE SCALE GENOMIC DNA]</scope>
    <source>
        <strain evidence="2">ZL_2023a</strain>
    </source>
</reference>
<feature type="domain" description="Tetratricopeptide repeat protein 7 N-terminal" evidence="1">
    <location>
        <begin position="74"/>
        <end position="136"/>
    </location>
</feature>
<dbReference type="EMBL" id="JARKIK010000096">
    <property type="protein sequence ID" value="KAK8722293.1"/>
    <property type="molecule type" value="Genomic_DNA"/>
</dbReference>
<dbReference type="Pfam" id="PF19440">
    <property type="entry name" value="TTC7_N"/>
    <property type="match status" value="2"/>
</dbReference>
<dbReference type="AlphaFoldDB" id="A0AAW0VY10"/>
<dbReference type="Proteomes" id="UP001445076">
    <property type="component" value="Unassembled WGS sequence"/>
</dbReference>
<name>A0AAW0VY10_CHEQU</name>
<gene>
    <name evidence="2" type="ORF">OTU49_012355</name>
</gene>
<proteinExistence type="predicted"/>
<sequence length="141" mass="15334">MGDYEGALGRLATAGLDQLTEKALPTRSLRIVAESYAIKGVDSSCQVLVEKTCVVVTSIEQHDMLLGEMSARTVHKCLSSEKVPLTNNSKYQRAEKAEKMIKCFELAGDLTLLYLQEQDKLSSTPSTHSLQSLPASNTTGN</sequence>
<evidence type="ECO:0000259" key="1">
    <source>
        <dbReference type="Pfam" id="PF19440"/>
    </source>
</evidence>
<evidence type="ECO:0000313" key="3">
    <source>
        <dbReference type="Proteomes" id="UP001445076"/>
    </source>
</evidence>
<protein>
    <recommendedName>
        <fullName evidence="1">Tetratricopeptide repeat protein 7 N-terminal domain-containing protein</fullName>
    </recommendedName>
</protein>
<dbReference type="InterPro" id="IPR045819">
    <property type="entry name" value="TTC7_N"/>
</dbReference>
<evidence type="ECO:0000313" key="2">
    <source>
        <dbReference type="EMBL" id="KAK8722293.1"/>
    </source>
</evidence>
<accession>A0AAW0VY10</accession>
<organism evidence="2 3">
    <name type="scientific">Cherax quadricarinatus</name>
    <name type="common">Australian red claw crayfish</name>
    <dbReference type="NCBI Taxonomy" id="27406"/>
    <lineage>
        <taxon>Eukaryota</taxon>
        <taxon>Metazoa</taxon>
        <taxon>Ecdysozoa</taxon>
        <taxon>Arthropoda</taxon>
        <taxon>Crustacea</taxon>
        <taxon>Multicrustacea</taxon>
        <taxon>Malacostraca</taxon>
        <taxon>Eumalacostraca</taxon>
        <taxon>Eucarida</taxon>
        <taxon>Decapoda</taxon>
        <taxon>Pleocyemata</taxon>
        <taxon>Astacidea</taxon>
        <taxon>Parastacoidea</taxon>
        <taxon>Parastacidae</taxon>
        <taxon>Cherax</taxon>
    </lineage>
</organism>
<feature type="domain" description="Tetratricopeptide repeat protein 7 N-terminal" evidence="1">
    <location>
        <begin position="2"/>
        <end position="41"/>
    </location>
</feature>
<comment type="caution">
    <text evidence="2">The sequence shown here is derived from an EMBL/GenBank/DDBJ whole genome shotgun (WGS) entry which is preliminary data.</text>
</comment>
<keyword evidence="3" id="KW-1185">Reference proteome</keyword>